<proteinExistence type="inferred from homology"/>
<feature type="transmembrane region" description="Helical" evidence="3">
    <location>
        <begin position="84"/>
        <end position="106"/>
    </location>
</feature>
<gene>
    <name evidence="4" type="ORF">C5Q96_01075</name>
</gene>
<protein>
    <recommendedName>
        <fullName evidence="2">Biotin transporter</fullName>
    </recommendedName>
</protein>
<organism evidence="4 5">
    <name type="scientific">Mogibacterium diversum</name>
    <dbReference type="NCBI Taxonomy" id="114527"/>
    <lineage>
        <taxon>Bacteria</taxon>
        <taxon>Bacillati</taxon>
        <taxon>Bacillota</taxon>
        <taxon>Clostridia</taxon>
        <taxon>Peptostreptococcales</taxon>
        <taxon>Anaerovoracaceae</taxon>
        <taxon>Mogibacterium</taxon>
    </lineage>
</organism>
<dbReference type="EMBL" id="CP027228">
    <property type="protein sequence ID" value="AVM47532.1"/>
    <property type="molecule type" value="Genomic_DNA"/>
</dbReference>
<sequence length="217" mass="23356">MRKKRLKMDKNRNKENDICDINKNCNNGHVKSHNRLDARTITSVGLAIALLVIGSAISIPIGPVPISLQSLVVLSIGITMGRRLGVMAVIVYVIAGLVGLPVFAGLKGGPQYIFAPTFGFIIAFILAAYIVGAGYESSSNVKRYVSLVIATFVIYAVGAGYFYFVQSVHLGNNIPFTKVLQLTVLPFIIGDMIKLHVAFCVGGKLKSILGVNFENAN</sequence>
<dbReference type="PANTHER" id="PTHR34295:SF1">
    <property type="entry name" value="BIOTIN TRANSPORTER BIOY"/>
    <property type="match status" value="1"/>
</dbReference>
<dbReference type="Pfam" id="PF02632">
    <property type="entry name" value="BioY"/>
    <property type="match status" value="1"/>
</dbReference>
<name>A0A2S0L2L3_9FIRM</name>
<evidence type="ECO:0000256" key="2">
    <source>
        <dbReference type="PIRNR" id="PIRNR016661"/>
    </source>
</evidence>
<evidence type="ECO:0000313" key="4">
    <source>
        <dbReference type="EMBL" id="AVM47532.1"/>
    </source>
</evidence>
<feature type="transmembrane region" description="Helical" evidence="3">
    <location>
        <begin position="144"/>
        <end position="164"/>
    </location>
</feature>
<dbReference type="PANTHER" id="PTHR34295">
    <property type="entry name" value="BIOTIN TRANSPORTER BIOY"/>
    <property type="match status" value="1"/>
</dbReference>
<keyword evidence="2" id="KW-0813">Transport</keyword>
<keyword evidence="2 3" id="KW-0472">Membrane</keyword>
<evidence type="ECO:0000256" key="3">
    <source>
        <dbReference type="SAM" id="Phobius"/>
    </source>
</evidence>
<reference evidence="5" key="1">
    <citation type="submission" date="2018-02" db="EMBL/GenBank/DDBJ databases">
        <authorList>
            <person name="Holder M.E."/>
            <person name="Ajami N.J."/>
            <person name="Petrosino J.F."/>
        </authorList>
    </citation>
    <scope>NUCLEOTIDE SEQUENCE [LARGE SCALE GENOMIC DNA]</scope>
    <source>
        <strain evidence="5">CCUG 47132</strain>
    </source>
</reference>
<keyword evidence="3" id="KW-1133">Transmembrane helix</keyword>
<dbReference type="KEGG" id="mdv:C5Q96_01075"/>
<dbReference type="GO" id="GO:0005886">
    <property type="term" value="C:plasma membrane"/>
    <property type="evidence" value="ECO:0007669"/>
    <property type="project" value="UniProtKB-SubCell"/>
</dbReference>
<feature type="transmembrane region" description="Helical" evidence="3">
    <location>
        <begin position="113"/>
        <end position="132"/>
    </location>
</feature>
<dbReference type="PIRSF" id="PIRSF016661">
    <property type="entry name" value="BioY"/>
    <property type="match status" value="1"/>
</dbReference>
<keyword evidence="2" id="KW-1003">Cell membrane</keyword>
<dbReference type="InterPro" id="IPR003784">
    <property type="entry name" value="BioY"/>
</dbReference>
<feature type="transmembrane region" description="Helical" evidence="3">
    <location>
        <begin position="41"/>
        <end position="64"/>
    </location>
</feature>
<dbReference type="GO" id="GO:0015225">
    <property type="term" value="F:biotin transmembrane transporter activity"/>
    <property type="evidence" value="ECO:0007669"/>
    <property type="project" value="UniProtKB-UniRule"/>
</dbReference>
<keyword evidence="5" id="KW-1185">Reference proteome</keyword>
<evidence type="ECO:0000313" key="5">
    <source>
        <dbReference type="Proteomes" id="UP000237883"/>
    </source>
</evidence>
<accession>A0A2S0L2L3</accession>
<dbReference type="Proteomes" id="UP000237883">
    <property type="component" value="Chromosome"/>
</dbReference>
<dbReference type="Gene3D" id="1.10.1760.20">
    <property type="match status" value="1"/>
</dbReference>
<comment type="similarity">
    <text evidence="1 2">Belongs to the BioY family.</text>
</comment>
<dbReference type="AlphaFoldDB" id="A0A2S0L2L3"/>
<comment type="subcellular location">
    <subcellularLocation>
        <location evidence="2">Cell membrane</location>
        <topology evidence="2">Multi-pass membrane protein</topology>
    </subcellularLocation>
</comment>
<evidence type="ECO:0000256" key="1">
    <source>
        <dbReference type="ARBA" id="ARBA00010692"/>
    </source>
</evidence>
<keyword evidence="3" id="KW-0812">Transmembrane</keyword>